<name>A0ABZ0I199_9GAMM</name>
<dbReference type="GO" id="GO:0016787">
    <property type="term" value="F:hydrolase activity"/>
    <property type="evidence" value="ECO:0007669"/>
    <property type="project" value="UniProtKB-KW"/>
</dbReference>
<evidence type="ECO:0000313" key="3">
    <source>
        <dbReference type="Proteomes" id="UP001626537"/>
    </source>
</evidence>
<dbReference type="Proteomes" id="UP001626537">
    <property type="component" value="Chromosome"/>
</dbReference>
<dbReference type="CDD" id="cd01836">
    <property type="entry name" value="FeeA_FeeB_like"/>
    <property type="match status" value="1"/>
</dbReference>
<sequence>MSIFLTAAVLLSLYNVIVVAVAIARSGDLAKASEPFSQKPVHSQRKILVVGDSTAVGTGATSAKDSIAGRIAADFPGTTVLNLARDGVLTAAVPAQLERAPQDQYDLIVMQVGGNDALRFTRRNHLREAIESSLTAATAVSPQVLLVSVGDLGEAPSVPWPLSKLLSYRSRVVRDIFLEAASNKNVHFLDLLRLSKEGSPFKKNPKKYYAKDGLHPSSDGYGVWYQNLRSSTPLNQWLDADLPAQ</sequence>
<organism evidence="2 3">
    <name type="scientific">Congregibacter variabilis</name>
    <dbReference type="NCBI Taxonomy" id="3081200"/>
    <lineage>
        <taxon>Bacteria</taxon>
        <taxon>Pseudomonadati</taxon>
        <taxon>Pseudomonadota</taxon>
        <taxon>Gammaproteobacteria</taxon>
        <taxon>Cellvibrionales</taxon>
        <taxon>Halieaceae</taxon>
        <taxon>Congregibacter</taxon>
    </lineage>
</organism>
<protein>
    <submittedName>
        <fullName evidence="2">SGNH/GDSL hydrolase family protein</fullName>
    </submittedName>
</protein>
<feature type="domain" description="SGNH hydrolase-type esterase" evidence="1">
    <location>
        <begin position="49"/>
        <end position="221"/>
    </location>
</feature>
<dbReference type="Gene3D" id="3.40.50.1110">
    <property type="entry name" value="SGNH hydrolase"/>
    <property type="match status" value="1"/>
</dbReference>
<keyword evidence="3" id="KW-1185">Reference proteome</keyword>
<proteinExistence type="predicted"/>
<dbReference type="InterPro" id="IPR013830">
    <property type="entry name" value="SGNH_hydro"/>
</dbReference>
<reference evidence="2 3" key="1">
    <citation type="submission" date="2023-10" db="EMBL/GenBank/DDBJ databases">
        <title>Two novel species belonging to the OM43/NOR5 clade.</title>
        <authorList>
            <person name="Park M."/>
        </authorList>
    </citation>
    <scope>NUCLEOTIDE SEQUENCE [LARGE SCALE GENOMIC DNA]</scope>
    <source>
        <strain evidence="2 3">IMCC43200</strain>
    </source>
</reference>
<dbReference type="EMBL" id="CP136864">
    <property type="protein sequence ID" value="WOJ92594.1"/>
    <property type="molecule type" value="Genomic_DNA"/>
</dbReference>
<dbReference type="Pfam" id="PF13472">
    <property type="entry name" value="Lipase_GDSL_2"/>
    <property type="match status" value="1"/>
</dbReference>
<keyword evidence="2" id="KW-0378">Hydrolase</keyword>
<dbReference type="RefSeq" id="WP_407347194.1">
    <property type="nucleotide sequence ID" value="NZ_CP136864.1"/>
</dbReference>
<evidence type="ECO:0000313" key="2">
    <source>
        <dbReference type="EMBL" id="WOJ92594.1"/>
    </source>
</evidence>
<accession>A0ABZ0I199</accession>
<evidence type="ECO:0000259" key="1">
    <source>
        <dbReference type="Pfam" id="PF13472"/>
    </source>
</evidence>
<dbReference type="InterPro" id="IPR036514">
    <property type="entry name" value="SGNH_hydro_sf"/>
</dbReference>
<gene>
    <name evidence="2" type="ORF">R0135_12460</name>
</gene>
<dbReference type="SUPFAM" id="SSF52266">
    <property type="entry name" value="SGNH hydrolase"/>
    <property type="match status" value="1"/>
</dbReference>